<dbReference type="EMBL" id="AMSQ01000003">
    <property type="protein sequence ID" value="EKU50071.1"/>
    <property type="molecule type" value="Genomic_DNA"/>
</dbReference>
<dbReference type="InterPro" id="IPR009343">
    <property type="entry name" value="DUF1002"/>
</dbReference>
<dbReference type="PATRIC" id="fig|1229783.3.peg.474"/>
<comment type="caution">
    <text evidence="2">The sequence shown here is derived from an EMBL/GenBank/DDBJ whole genome shotgun (WGS) entry which is preliminary data.</text>
</comment>
<dbReference type="Proteomes" id="UP000009885">
    <property type="component" value="Unassembled WGS sequence"/>
</dbReference>
<feature type="chain" id="PRO_5003926456" description="Extracellular protein" evidence="1">
    <location>
        <begin position="26"/>
        <end position="285"/>
    </location>
</feature>
<accession>K9AVC6</accession>
<evidence type="ECO:0000313" key="3">
    <source>
        <dbReference type="Proteomes" id="UP000009885"/>
    </source>
</evidence>
<proteinExistence type="predicted"/>
<name>K9AVC6_9STAP</name>
<gene>
    <name evidence="2" type="ORF">C273_02343</name>
</gene>
<dbReference type="AlphaFoldDB" id="K9AVC6"/>
<keyword evidence="1" id="KW-0732">Signal</keyword>
<evidence type="ECO:0000256" key="1">
    <source>
        <dbReference type="SAM" id="SignalP"/>
    </source>
</evidence>
<evidence type="ECO:0008006" key="4">
    <source>
        <dbReference type="Google" id="ProtNLM"/>
    </source>
</evidence>
<dbReference type="Pfam" id="PF06207">
    <property type="entry name" value="DUF1002"/>
    <property type="match status" value="1"/>
</dbReference>
<feature type="signal peptide" evidence="1">
    <location>
        <begin position="1"/>
        <end position="25"/>
    </location>
</feature>
<dbReference type="eggNOG" id="COG4086">
    <property type="taxonomic scope" value="Bacteria"/>
</dbReference>
<sequence length="285" mass="31128">MYKKWMTSGLVAAMLLVPTAGVASAEELKEDIFVHGADLNQSQLNETKSKLNVKDNTKTYNVTTSDVAKYTGNQNLAYIHSSVTIHPKSFRKGISVEITTPENITKVTKAQYTNAAITAGIQNADIKIASVDQVTGEGALSGIYKAYEAEGHTLDMNDIQNSQSELNQLSNISQQNQGQNGYSDEALNHAVADMKREIAQEVQKNQNVSNTTITNIVNTHLENNGLINILSDNQINQIINIMNNVANSKAITEDPKAFEQQAKDLTEQIKKSSGDLLEKAKSLDS</sequence>
<reference evidence="2 3" key="1">
    <citation type="journal article" date="2013" name="Genome Announc.">
        <title>Genome Sequence of Staphylococcus massiliensis Strain S46, Isolated from the Surface of Healthy Human Skin.</title>
        <authorList>
            <person name="Srivastav R."/>
            <person name="Singh A."/>
            <person name="Jangir P.K."/>
            <person name="Kumari C."/>
            <person name="Muduli S."/>
            <person name="Sharma R."/>
        </authorList>
    </citation>
    <scope>NUCLEOTIDE SEQUENCE [LARGE SCALE GENOMIC DNA]</scope>
    <source>
        <strain evidence="2 3">S46</strain>
    </source>
</reference>
<keyword evidence="3" id="KW-1185">Reference proteome</keyword>
<evidence type="ECO:0000313" key="2">
    <source>
        <dbReference type="EMBL" id="EKU50071.1"/>
    </source>
</evidence>
<dbReference type="OrthoDB" id="9810153at2"/>
<organism evidence="2 3">
    <name type="scientific">Staphylococcus massiliensis S46</name>
    <dbReference type="NCBI Taxonomy" id="1229783"/>
    <lineage>
        <taxon>Bacteria</taxon>
        <taxon>Bacillati</taxon>
        <taxon>Bacillota</taxon>
        <taxon>Bacilli</taxon>
        <taxon>Bacillales</taxon>
        <taxon>Staphylococcaceae</taxon>
        <taxon>Staphylococcus</taxon>
    </lineage>
</organism>
<dbReference type="STRING" id="1229783.C273_02343"/>
<protein>
    <recommendedName>
        <fullName evidence="4">Extracellular protein</fullName>
    </recommendedName>
</protein>